<evidence type="ECO:0000313" key="4">
    <source>
        <dbReference type="EMBL" id="PRC91446.1"/>
    </source>
</evidence>
<evidence type="ECO:0000313" key="5">
    <source>
        <dbReference type="Proteomes" id="UP000237839"/>
    </source>
</evidence>
<dbReference type="EMBL" id="PUGF01000023">
    <property type="protein sequence ID" value="PRC91446.1"/>
    <property type="molecule type" value="Genomic_DNA"/>
</dbReference>
<proteinExistence type="predicted"/>
<feature type="domain" description="Pilus assembly protein C-terminal" evidence="2">
    <location>
        <begin position="797"/>
        <end position="887"/>
    </location>
</feature>
<comment type="caution">
    <text evidence="4">The sequence shown here is derived from an EMBL/GenBank/DDBJ whole genome shotgun (WGS) entry which is preliminary data.</text>
</comment>
<sequence length="922" mass="99211">MLLMCSLWEKVLNALSLSCFEKKKLLVAPFSEQFGRHFCLLSTFLFVQAFPVFAAELDENSTSASEVTPTNSPAVLANFTDKALGKDAFPPEFFALLQAGVEVPFLLKTPQGAEEVGKATLRHTGDFLTIDHLSVGNSKVTAEYQALIEQQYGKPIHYQQCSRTALDGAATDKQNKNHLHSDTSDKNAGSDPAAAIGLCFDVMTFELIGDLPQEAYSQEARLRITALPDSTEKNLSGILNYNGSMVRLSGQNPDGYFRAKSVTSYGVNNFTLDGDVRANQPGDLYEARFSHDYQGVNVSAGYLSLWAMSDLGRISYANSGKFIGVIAGNKGRSEKTDTSLSKNPIYVFMPASGQVSIYRDGKLLNVQQVALGNQEVDTSALPGGNYLARVDVIVNGQVVSSKEEMVYKMSSSIGAGNQYQFFAGNYQNTYDGTSTHLVGASGQYNLPWVDLSASVYSYGSLMVIEPGFQKNFSHGSISGQFGVTSDGSHNGTLSSSLSLGSGSVWGMLDYARKGKPESAMTDRNFASLGGTFDLQNTFNLSKSSQITGSVSLDRQNNNRISRLDFSQSIYRNHWVEARLNAGKYWQTHQQDFDNNYTEIGLGNSMPSSAGNLQQSYYVGVNFTFSFGTGGIDYSRSLNSEMIGVNAAWTPKNIDGLDHLGTNVSRTRSLDDPNADISSNINVRANGRNSIFAWDAVVGSNSLNKGVDVTGGMSGSAGWNKGGFGMTNSQADAGILVKVDDEARGQLDLMVNGGSNLLENSTSFVPAPAFSTASMAVRSSAKSPENYDIQNSEQDFVLYPGNVGLLSPKLKRLVTVFGVLTENGQPKPGVVLSNHIGTATTDEDGGFSVDVDSVNPSVSYEVAKNQSCQIDFDLSAAKGAMWVNEVFCPSMKPNGKQLYEAAKPDMQTAIPAAESVVGSVFSD</sequence>
<gene>
    <name evidence="4" type="ORF">S2091_3861</name>
</gene>
<dbReference type="InterPro" id="IPR032636">
    <property type="entry name" value="Pilus_assem_E-set-like_dom"/>
</dbReference>
<dbReference type="Proteomes" id="UP000237839">
    <property type="component" value="Unassembled WGS sequence"/>
</dbReference>
<keyword evidence="1" id="KW-0732">Signal</keyword>
<protein>
    <submittedName>
        <fullName evidence="4">Uncharacterized protein</fullName>
    </submittedName>
</protein>
<organism evidence="4 5">
    <name type="scientific">Solimicrobium silvestre</name>
    <dbReference type="NCBI Taxonomy" id="2099400"/>
    <lineage>
        <taxon>Bacteria</taxon>
        <taxon>Pseudomonadati</taxon>
        <taxon>Pseudomonadota</taxon>
        <taxon>Betaproteobacteria</taxon>
        <taxon>Burkholderiales</taxon>
        <taxon>Oxalobacteraceae</taxon>
        <taxon>Solimicrobium</taxon>
    </lineage>
</organism>
<dbReference type="Pfam" id="PF15976">
    <property type="entry name" value="CooC_C"/>
    <property type="match status" value="1"/>
</dbReference>
<name>A0A2S9GUX0_9BURK</name>
<dbReference type="OrthoDB" id="6730090at2"/>
<feature type="domain" description="Pilus assembly protein E-set like" evidence="3">
    <location>
        <begin position="341"/>
        <end position="408"/>
    </location>
</feature>
<reference evidence="4 5" key="1">
    <citation type="submission" date="2018-02" db="EMBL/GenBank/DDBJ databases">
        <title>Solimicrobium silvestre gen. nov., sp. nov., isolated from alpine forest soil.</title>
        <authorList>
            <person name="Margesin R."/>
            <person name="Albuquerque L."/>
            <person name="Zhang D.-C."/>
            <person name="Froufe H.J.C."/>
            <person name="Severino R."/>
            <person name="Roxo I."/>
            <person name="Egas C."/>
            <person name="Da Costa M.S."/>
        </authorList>
    </citation>
    <scope>NUCLEOTIDE SEQUENCE [LARGE SCALE GENOMIC DNA]</scope>
    <source>
        <strain evidence="4 5">S20-91</strain>
    </source>
</reference>
<evidence type="ECO:0000259" key="3">
    <source>
        <dbReference type="Pfam" id="PF16967"/>
    </source>
</evidence>
<dbReference type="Pfam" id="PF16967">
    <property type="entry name" value="TcfC"/>
    <property type="match status" value="1"/>
</dbReference>
<dbReference type="InterPro" id="IPR031917">
    <property type="entry name" value="Pilus_assem_C"/>
</dbReference>
<keyword evidence="5" id="KW-1185">Reference proteome</keyword>
<dbReference type="AlphaFoldDB" id="A0A2S9GUX0"/>
<evidence type="ECO:0000256" key="1">
    <source>
        <dbReference type="ARBA" id="ARBA00022729"/>
    </source>
</evidence>
<accession>A0A2S9GUX0</accession>
<evidence type="ECO:0000259" key="2">
    <source>
        <dbReference type="Pfam" id="PF15976"/>
    </source>
</evidence>